<feature type="signal peptide" evidence="7">
    <location>
        <begin position="1"/>
        <end position="24"/>
    </location>
</feature>
<dbReference type="SUPFAM" id="SSF55785">
    <property type="entry name" value="PYP-like sensor domain (PAS domain)"/>
    <property type="match status" value="1"/>
</dbReference>
<dbReference type="RefSeq" id="WP_211547669.1">
    <property type="nucleotide sequence ID" value="NZ_JAGTUF010000005.1"/>
</dbReference>
<dbReference type="CDD" id="cd00130">
    <property type="entry name" value="PAS"/>
    <property type="match status" value="1"/>
</dbReference>
<dbReference type="InterPro" id="IPR013656">
    <property type="entry name" value="PAS_4"/>
</dbReference>
<dbReference type="PANTHER" id="PTHR42878:SF14">
    <property type="entry name" value="OSMOLARITY TWO-COMPONENT SYSTEM PROTEIN SSK1"/>
    <property type="match status" value="1"/>
</dbReference>
<dbReference type="InterPro" id="IPR036890">
    <property type="entry name" value="HATPase_C_sf"/>
</dbReference>
<keyword evidence="5 6" id="KW-0472">Membrane</keyword>
<organism evidence="9 10">
    <name type="scientific">Magnetospirillum sulfuroxidans</name>
    <dbReference type="NCBI Taxonomy" id="611300"/>
    <lineage>
        <taxon>Bacteria</taxon>
        <taxon>Pseudomonadati</taxon>
        <taxon>Pseudomonadota</taxon>
        <taxon>Alphaproteobacteria</taxon>
        <taxon>Rhodospirillales</taxon>
        <taxon>Rhodospirillaceae</taxon>
        <taxon>Magnetospirillum</taxon>
    </lineage>
</organism>
<keyword evidence="6" id="KW-1133">Transmembrane helix</keyword>
<dbReference type="InterPro" id="IPR035965">
    <property type="entry name" value="PAS-like_dom_sf"/>
</dbReference>
<dbReference type="PROSITE" id="PS50109">
    <property type="entry name" value="HIS_KIN"/>
    <property type="match status" value="1"/>
</dbReference>
<dbReference type="SMART" id="SM00387">
    <property type="entry name" value="HATPase_c"/>
    <property type="match status" value="1"/>
</dbReference>
<feature type="transmembrane region" description="Helical" evidence="6">
    <location>
        <begin position="176"/>
        <end position="197"/>
    </location>
</feature>
<dbReference type="GO" id="GO:0016301">
    <property type="term" value="F:kinase activity"/>
    <property type="evidence" value="ECO:0007669"/>
    <property type="project" value="UniProtKB-KW"/>
</dbReference>
<dbReference type="SUPFAM" id="SSF47384">
    <property type="entry name" value="Homodimeric domain of signal transducing histidine kinase"/>
    <property type="match status" value="1"/>
</dbReference>
<evidence type="ECO:0000256" key="2">
    <source>
        <dbReference type="ARBA" id="ARBA00012438"/>
    </source>
</evidence>
<accession>A0ABS5IDA9</accession>
<comment type="catalytic activity">
    <reaction evidence="1">
        <text>ATP + protein L-histidine = ADP + protein N-phospho-L-histidine.</text>
        <dbReference type="EC" id="2.7.13.3"/>
    </reaction>
</comment>
<dbReference type="InterPro" id="IPR003594">
    <property type="entry name" value="HATPase_dom"/>
</dbReference>
<evidence type="ECO:0000259" key="8">
    <source>
        <dbReference type="PROSITE" id="PS50109"/>
    </source>
</evidence>
<feature type="chain" id="PRO_5045914069" description="histidine kinase" evidence="7">
    <location>
        <begin position="25"/>
        <end position="449"/>
    </location>
</feature>
<dbReference type="Pfam" id="PF02518">
    <property type="entry name" value="HATPase_c"/>
    <property type="match status" value="1"/>
</dbReference>
<comment type="caution">
    <text evidence="9">The sequence shown here is derived from an EMBL/GenBank/DDBJ whole genome shotgun (WGS) entry which is preliminary data.</text>
</comment>
<sequence length="449" mass="49712">MAWPCRLLICLMAALLWMTPPAKADADVTALLSTTLNNHSSIMLLIEPETGAILDANDAASHFYGYSLPQLRLMRIQDINTLGPDEVGAERRRAKAEKRNYFIFPHRLASGELRTVEVYSAPLHDGGGHTLLLSIIHDITGKTVADSELAAYRTRLEELLTRRTSEALEAQSRLRFWMTLGLALQTVLIVALVIAVIRRHAAVKEVEHEAHTRRRAEEKLAVANADLQRFAEIAAHHLQEPTRRLMVFSQRLAKLLGSPPNENIAFSLATIEEQASYLHALVRDVQVYLAAASPLGPMIANDPARIIDQIRADQRARFSEHDTAFQIDPLPPVLIDAPRLRYLLTALLDNCLRHARPATPVRIHISGQMQNGRSILRIADNGPGIPLEFRTRVLEVFEHLHSQADSQPGTGLGLAVVRRIVESCDGHILIEDSPAGGVLIVIDLPGETL</sequence>
<keyword evidence="10" id="KW-1185">Reference proteome</keyword>
<dbReference type="Pfam" id="PF08448">
    <property type="entry name" value="PAS_4"/>
    <property type="match status" value="1"/>
</dbReference>
<dbReference type="Gene3D" id="3.30.565.10">
    <property type="entry name" value="Histidine kinase-like ATPase, C-terminal domain"/>
    <property type="match status" value="1"/>
</dbReference>
<evidence type="ECO:0000256" key="6">
    <source>
        <dbReference type="SAM" id="Phobius"/>
    </source>
</evidence>
<dbReference type="InterPro" id="IPR050351">
    <property type="entry name" value="BphY/WalK/GraS-like"/>
</dbReference>
<keyword evidence="3" id="KW-0808">Transferase</keyword>
<keyword evidence="6" id="KW-0812">Transmembrane</keyword>
<dbReference type="InterPro" id="IPR000014">
    <property type="entry name" value="PAS"/>
</dbReference>
<keyword evidence="4 9" id="KW-0418">Kinase</keyword>
<evidence type="ECO:0000256" key="1">
    <source>
        <dbReference type="ARBA" id="ARBA00000085"/>
    </source>
</evidence>
<dbReference type="InterPro" id="IPR036097">
    <property type="entry name" value="HisK_dim/P_sf"/>
</dbReference>
<evidence type="ECO:0000313" key="9">
    <source>
        <dbReference type="EMBL" id="MBR9971673.1"/>
    </source>
</evidence>
<dbReference type="Proteomes" id="UP000680714">
    <property type="component" value="Unassembled WGS sequence"/>
</dbReference>
<protein>
    <recommendedName>
        <fullName evidence="2">histidine kinase</fullName>
        <ecNumber evidence="2">2.7.13.3</ecNumber>
    </recommendedName>
</protein>
<dbReference type="EMBL" id="JAGTUF010000005">
    <property type="protein sequence ID" value="MBR9971673.1"/>
    <property type="molecule type" value="Genomic_DNA"/>
</dbReference>
<dbReference type="InterPro" id="IPR005467">
    <property type="entry name" value="His_kinase_dom"/>
</dbReference>
<evidence type="ECO:0000313" key="10">
    <source>
        <dbReference type="Proteomes" id="UP000680714"/>
    </source>
</evidence>
<name>A0ABS5IDA9_9PROT</name>
<dbReference type="Gene3D" id="3.30.450.20">
    <property type="entry name" value="PAS domain"/>
    <property type="match status" value="1"/>
</dbReference>
<reference evidence="9 10" key="1">
    <citation type="submission" date="2021-04" db="EMBL/GenBank/DDBJ databases">
        <title>Magnetospirillum sulfuroxidans sp. nov., a facultative chemolithoautotrophic sulfur-oxidizing alphaproteobacterium isolated from freshwater sediment and proposals for Paramagetospirillum gen. nov., and Magnetospirillaceae fam. nov.</title>
        <authorList>
            <person name="Koziaeva V."/>
            <person name="Geelhoed J.S."/>
            <person name="Sorokin D.Y."/>
            <person name="Grouzdev D.S."/>
        </authorList>
    </citation>
    <scope>NUCLEOTIDE SEQUENCE [LARGE SCALE GENOMIC DNA]</scope>
    <source>
        <strain evidence="9 10">J10</strain>
    </source>
</reference>
<evidence type="ECO:0000256" key="4">
    <source>
        <dbReference type="ARBA" id="ARBA00022777"/>
    </source>
</evidence>
<keyword evidence="7" id="KW-0732">Signal</keyword>
<dbReference type="InterPro" id="IPR004358">
    <property type="entry name" value="Sig_transdc_His_kin-like_C"/>
</dbReference>
<gene>
    <name evidence="9" type="ORF">KEC16_08095</name>
</gene>
<feature type="domain" description="Histidine kinase" evidence="8">
    <location>
        <begin position="233"/>
        <end position="448"/>
    </location>
</feature>
<dbReference type="PANTHER" id="PTHR42878">
    <property type="entry name" value="TWO-COMPONENT HISTIDINE KINASE"/>
    <property type="match status" value="1"/>
</dbReference>
<evidence type="ECO:0000256" key="5">
    <source>
        <dbReference type="ARBA" id="ARBA00023136"/>
    </source>
</evidence>
<dbReference type="SUPFAM" id="SSF55874">
    <property type="entry name" value="ATPase domain of HSP90 chaperone/DNA topoisomerase II/histidine kinase"/>
    <property type="match status" value="1"/>
</dbReference>
<dbReference type="NCBIfam" id="TIGR00229">
    <property type="entry name" value="sensory_box"/>
    <property type="match status" value="1"/>
</dbReference>
<proteinExistence type="predicted"/>
<dbReference type="CDD" id="cd00075">
    <property type="entry name" value="HATPase"/>
    <property type="match status" value="1"/>
</dbReference>
<dbReference type="PRINTS" id="PR00344">
    <property type="entry name" value="BCTRLSENSOR"/>
</dbReference>
<evidence type="ECO:0000256" key="7">
    <source>
        <dbReference type="SAM" id="SignalP"/>
    </source>
</evidence>
<evidence type="ECO:0000256" key="3">
    <source>
        <dbReference type="ARBA" id="ARBA00022679"/>
    </source>
</evidence>
<dbReference type="EC" id="2.7.13.3" evidence="2"/>